<evidence type="ECO:0000313" key="7">
    <source>
        <dbReference type="EMBL" id="OGY09498.1"/>
    </source>
</evidence>
<reference evidence="7 8" key="1">
    <citation type="journal article" date="2016" name="Nat. Commun.">
        <title>Thousands of microbial genomes shed light on interconnected biogeochemical processes in an aquifer system.</title>
        <authorList>
            <person name="Anantharaman K."/>
            <person name="Brown C.T."/>
            <person name="Hug L.A."/>
            <person name="Sharon I."/>
            <person name="Castelle C.J."/>
            <person name="Probst A.J."/>
            <person name="Thomas B.C."/>
            <person name="Singh A."/>
            <person name="Wilkins M.J."/>
            <person name="Karaoz U."/>
            <person name="Brodie E.L."/>
            <person name="Williams K.H."/>
            <person name="Hubbard S.S."/>
            <person name="Banfield J.F."/>
        </authorList>
    </citation>
    <scope>NUCLEOTIDE SEQUENCE [LARGE SCALE GENOMIC DNA]</scope>
</reference>
<dbReference type="AlphaFoldDB" id="A0A1G1V296"/>
<comment type="similarity">
    <text evidence="1">Belongs to the TRAFAC class translation factor GTPase superfamily. Classic translation factor GTPase family. IF-2 subfamily.</text>
</comment>
<dbReference type="InterPro" id="IPR036925">
    <property type="entry name" value="TIF_IF2_dom3_sf"/>
</dbReference>
<dbReference type="Pfam" id="PF11987">
    <property type="entry name" value="IF-2"/>
    <property type="match status" value="1"/>
</dbReference>
<gene>
    <name evidence="7" type="ORF">A2782_04400</name>
</gene>
<accession>A0A1G1V296</accession>
<dbReference type="GO" id="GO:0005737">
    <property type="term" value="C:cytoplasm"/>
    <property type="evidence" value="ECO:0007669"/>
    <property type="project" value="TreeGrafter"/>
</dbReference>
<dbReference type="GO" id="GO:0003743">
    <property type="term" value="F:translation initiation factor activity"/>
    <property type="evidence" value="ECO:0007669"/>
    <property type="project" value="UniProtKB-KW"/>
</dbReference>
<evidence type="ECO:0000256" key="3">
    <source>
        <dbReference type="ARBA" id="ARBA00022741"/>
    </source>
</evidence>
<dbReference type="NCBIfam" id="TIGR00231">
    <property type="entry name" value="small_GTP"/>
    <property type="match status" value="1"/>
</dbReference>
<dbReference type="PANTHER" id="PTHR43381">
    <property type="entry name" value="TRANSLATION INITIATION FACTOR IF-2-RELATED"/>
    <property type="match status" value="1"/>
</dbReference>
<dbReference type="GO" id="GO:0005525">
    <property type="term" value="F:GTP binding"/>
    <property type="evidence" value="ECO:0007669"/>
    <property type="project" value="UniProtKB-KW"/>
</dbReference>
<dbReference type="FunFam" id="3.40.50.10050:FF:000001">
    <property type="entry name" value="Translation initiation factor IF-2"/>
    <property type="match status" value="1"/>
</dbReference>
<dbReference type="GO" id="GO:0003924">
    <property type="term" value="F:GTPase activity"/>
    <property type="evidence" value="ECO:0007669"/>
    <property type="project" value="InterPro"/>
</dbReference>
<dbReference type="PROSITE" id="PS51722">
    <property type="entry name" value="G_TR_2"/>
    <property type="match status" value="1"/>
</dbReference>
<evidence type="ECO:0000313" key="8">
    <source>
        <dbReference type="Proteomes" id="UP000177967"/>
    </source>
</evidence>
<evidence type="ECO:0000259" key="6">
    <source>
        <dbReference type="PROSITE" id="PS51722"/>
    </source>
</evidence>
<organism evidence="7 8">
    <name type="scientific">Candidatus Blackburnbacteria bacterium RIFCSPHIGHO2_01_FULL_43_15b</name>
    <dbReference type="NCBI Taxonomy" id="1797513"/>
    <lineage>
        <taxon>Bacteria</taxon>
        <taxon>Candidatus Blackburniibacteriota</taxon>
    </lineage>
</organism>
<dbReference type="PANTHER" id="PTHR43381:SF4">
    <property type="entry name" value="EUKARYOTIC TRANSLATION INITIATION FACTOR 5B"/>
    <property type="match status" value="1"/>
</dbReference>
<dbReference type="Proteomes" id="UP000177967">
    <property type="component" value="Unassembled WGS sequence"/>
</dbReference>
<dbReference type="InterPro" id="IPR027417">
    <property type="entry name" value="P-loop_NTPase"/>
</dbReference>
<keyword evidence="4" id="KW-0648">Protein biosynthesis</keyword>
<keyword evidence="3" id="KW-0547">Nucleotide-binding</keyword>
<evidence type="ECO:0000256" key="1">
    <source>
        <dbReference type="ARBA" id="ARBA00007733"/>
    </source>
</evidence>
<dbReference type="FunFam" id="3.40.50.300:FF:000019">
    <property type="entry name" value="Translation initiation factor IF-2"/>
    <property type="match status" value="1"/>
</dbReference>
<proteinExistence type="inferred from homology"/>
<dbReference type="InterPro" id="IPR005225">
    <property type="entry name" value="Small_GTP-bd"/>
</dbReference>
<feature type="domain" description="Tr-type G" evidence="6">
    <location>
        <begin position="5"/>
        <end position="173"/>
    </location>
</feature>
<dbReference type="Gene3D" id="3.40.50.10050">
    <property type="entry name" value="Translation initiation factor IF- 2, domain 3"/>
    <property type="match status" value="1"/>
</dbReference>
<keyword evidence="2" id="KW-0396">Initiation factor</keyword>
<dbReference type="InterPro" id="IPR023115">
    <property type="entry name" value="TIF_IF2_dom3"/>
</dbReference>
<dbReference type="InterPro" id="IPR000795">
    <property type="entry name" value="T_Tr_GTP-bd_dom"/>
</dbReference>
<dbReference type="Gene3D" id="3.40.50.300">
    <property type="entry name" value="P-loop containing nucleotide triphosphate hydrolases"/>
    <property type="match status" value="1"/>
</dbReference>
<keyword evidence="5" id="KW-0342">GTP-binding</keyword>
<sequence length="482" mass="52368">MALQQRPPIVSVLGHVDHGKTSLLDRIRNTSVASREAGGITQSIGAWMVTTKGGKKITFIDTPGHATFNAMRSRGAKVADLAILVVAADDAVMPQTKESLTHLREANTPFIVTITKIDLPSAQPEMVRGQLAQEGVYLEGRGGDVTAVEVSSVTGQGIEELLELITLTADLQEISADPEGPVEAVVIETERDSRRGPVVSCVVRNGTLKVGSDIVAESNIRTRVRGLFDEQGRSVKEAQPGLPIEILGFKHLPSVGSMLTTGQVTLTPSLGLVPAPHHLSPITRKKQGFWIILKADTAGSLEAIQGQLGSKVGITFSGVGDIADSDIALAFSTRCPVIGFSVKVSKDIQKLADEENVKVYTYRIIYELLSDVEKWQKELEESQSEKIIGKAQVIAQFTHDKVSKIAGCRLLDGRITKTDKVRLVREDKNLGNVRISSLKKQRQEVDKIDQIGEEFGTYFEPQMDFRVGDTFEAYIPPKALAN</sequence>
<dbReference type="SUPFAM" id="SSF50447">
    <property type="entry name" value="Translation proteins"/>
    <property type="match status" value="2"/>
</dbReference>
<dbReference type="Pfam" id="PF22042">
    <property type="entry name" value="EF-G_D2"/>
    <property type="match status" value="1"/>
</dbReference>
<dbReference type="EMBL" id="MHBW01000009">
    <property type="protein sequence ID" value="OGY09498.1"/>
    <property type="molecule type" value="Genomic_DNA"/>
</dbReference>
<protein>
    <recommendedName>
        <fullName evidence="6">Tr-type G domain-containing protein</fullName>
    </recommendedName>
</protein>
<name>A0A1G1V296_9BACT</name>
<dbReference type="SUPFAM" id="SSF52156">
    <property type="entry name" value="Initiation factor IF2/eIF5b, domain 3"/>
    <property type="match status" value="1"/>
</dbReference>
<dbReference type="Gene3D" id="2.40.30.10">
    <property type="entry name" value="Translation factors"/>
    <property type="match status" value="2"/>
</dbReference>
<dbReference type="CDD" id="cd01887">
    <property type="entry name" value="IF2_eIF5B"/>
    <property type="match status" value="1"/>
</dbReference>
<dbReference type="STRING" id="1797513.A2782_04400"/>
<dbReference type="InterPro" id="IPR053905">
    <property type="entry name" value="EF-G-like_DII"/>
</dbReference>
<comment type="caution">
    <text evidence="7">The sequence shown here is derived from an EMBL/GenBank/DDBJ whole genome shotgun (WGS) entry which is preliminary data.</text>
</comment>
<dbReference type="InterPro" id="IPR009000">
    <property type="entry name" value="Transl_B-barrel_sf"/>
</dbReference>
<dbReference type="SUPFAM" id="SSF52540">
    <property type="entry name" value="P-loop containing nucleoside triphosphate hydrolases"/>
    <property type="match status" value="1"/>
</dbReference>
<dbReference type="Pfam" id="PF00009">
    <property type="entry name" value="GTP_EFTU"/>
    <property type="match status" value="1"/>
</dbReference>
<evidence type="ECO:0000256" key="4">
    <source>
        <dbReference type="ARBA" id="ARBA00022917"/>
    </source>
</evidence>
<evidence type="ECO:0000256" key="2">
    <source>
        <dbReference type="ARBA" id="ARBA00022540"/>
    </source>
</evidence>
<evidence type="ECO:0000256" key="5">
    <source>
        <dbReference type="ARBA" id="ARBA00023134"/>
    </source>
</evidence>
<dbReference type="InterPro" id="IPR015760">
    <property type="entry name" value="TIF_IF2"/>
</dbReference>